<gene>
    <name evidence="1" type="ORF">PVAP13_7NG008089</name>
</gene>
<sequence>MLTLICSTPFLHRGDQQRGQEQALCTRKGLHFPEFLNTSLNLIQIMCGTDRNAPLLNSGEVVTLLSRVFRIIARSFSDFELEVPVSKYTNGVHLLLVFSCH</sequence>
<reference evidence="1" key="1">
    <citation type="submission" date="2020-05" db="EMBL/GenBank/DDBJ databases">
        <title>WGS assembly of Panicum virgatum.</title>
        <authorList>
            <person name="Lovell J.T."/>
            <person name="Jenkins J."/>
            <person name="Shu S."/>
            <person name="Juenger T.E."/>
            <person name="Schmutz J."/>
        </authorList>
    </citation>
    <scope>NUCLEOTIDE SEQUENCE</scope>
    <source>
        <strain evidence="1">AP13</strain>
    </source>
</reference>
<comment type="caution">
    <text evidence="1">The sequence shown here is derived from an EMBL/GenBank/DDBJ whole genome shotgun (WGS) entry which is preliminary data.</text>
</comment>
<name>A0A8T0PSJ9_PANVG</name>
<dbReference type="EMBL" id="CM029050">
    <property type="protein sequence ID" value="KAG2564983.1"/>
    <property type="molecule type" value="Genomic_DNA"/>
</dbReference>
<dbReference type="AlphaFoldDB" id="A0A8T0PSJ9"/>
<organism evidence="1 2">
    <name type="scientific">Panicum virgatum</name>
    <name type="common">Blackwell switchgrass</name>
    <dbReference type="NCBI Taxonomy" id="38727"/>
    <lineage>
        <taxon>Eukaryota</taxon>
        <taxon>Viridiplantae</taxon>
        <taxon>Streptophyta</taxon>
        <taxon>Embryophyta</taxon>
        <taxon>Tracheophyta</taxon>
        <taxon>Spermatophyta</taxon>
        <taxon>Magnoliopsida</taxon>
        <taxon>Liliopsida</taxon>
        <taxon>Poales</taxon>
        <taxon>Poaceae</taxon>
        <taxon>PACMAD clade</taxon>
        <taxon>Panicoideae</taxon>
        <taxon>Panicodae</taxon>
        <taxon>Paniceae</taxon>
        <taxon>Panicinae</taxon>
        <taxon>Panicum</taxon>
        <taxon>Panicum sect. Hiantes</taxon>
    </lineage>
</organism>
<evidence type="ECO:0000313" key="1">
    <source>
        <dbReference type="EMBL" id="KAG2564983.1"/>
    </source>
</evidence>
<evidence type="ECO:0000313" key="2">
    <source>
        <dbReference type="Proteomes" id="UP000823388"/>
    </source>
</evidence>
<protein>
    <submittedName>
        <fullName evidence="1">Uncharacterized protein</fullName>
    </submittedName>
</protein>
<dbReference type="Proteomes" id="UP000823388">
    <property type="component" value="Chromosome 7N"/>
</dbReference>
<proteinExistence type="predicted"/>
<accession>A0A8T0PSJ9</accession>
<keyword evidence="2" id="KW-1185">Reference proteome</keyword>